<evidence type="ECO:0000313" key="3">
    <source>
        <dbReference type="Proteomes" id="UP000066480"/>
    </source>
</evidence>
<dbReference type="PROSITE" id="PS50234">
    <property type="entry name" value="VWFA"/>
    <property type="match status" value="1"/>
</dbReference>
<dbReference type="SMART" id="SM00327">
    <property type="entry name" value="VWA"/>
    <property type="match status" value="1"/>
</dbReference>
<name>A0A0K1JGL9_9MICO</name>
<dbReference type="Gene3D" id="3.40.50.410">
    <property type="entry name" value="von Willebrand factor, type A domain"/>
    <property type="match status" value="1"/>
</dbReference>
<organism evidence="2 3">
    <name type="scientific">Luteipulveratus mongoliensis</name>
    <dbReference type="NCBI Taxonomy" id="571913"/>
    <lineage>
        <taxon>Bacteria</taxon>
        <taxon>Bacillati</taxon>
        <taxon>Actinomycetota</taxon>
        <taxon>Actinomycetes</taxon>
        <taxon>Micrococcales</taxon>
        <taxon>Dermacoccaceae</taxon>
        <taxon>Luteipulveratus</taxon>
    </lineage>
</organism>
<evidence type="ECO:0000313" key="2">
    <source>
        <dbReference type="EMBL" id="AKU15859.1"/>
    </source>
</evidence>
<feature type="domain" description="VWFA" evidence="1">
    <location>
        <begin position="319"/>
        <end position="515"/>
    </location>
</feature>
<dbReference type="KEGG" id="lmoi:VV02_08340"/>
<dbReference type="Proteomes" id="UP000066480">
    <property type="component" value="Chromosome"/>
</dbReference>
<sequence>MLALGALGFVKYLTGRGTEDATADASPKACGKTTSVKVATTPEFNGQVEAAVRALGDPAKTCTKYDVTSEPASQTSASIQQNSNVPDVWIADSPMLIDQVTAVRGQAAVTVGPTLASSPVVVAVPPRLKTNPMATGHPSWVKVIDGTLPLAVDSTKSTASLVAITTASQFVATPADKQSLVQSFVGLSRTPPTAAAVDLTAKDSRAVPVSEQQLVELNKKASEPATALVPSEGAGQLVYSWVVPAKSQTAPTAALEALQQQLVSPTIKKSLTDAGFRVTGLSAPAGTGVPADVKLVATPSKDQATDAQKLWTNVRKDSRMLIVLDASGSMTTPVPGVGKRVDIAVGFSLKSFDTMPQGSEVGLWAFSTDLNGKGTDYKKLADPARLDVKANKDKLRAAAGQVPDLVKRNGDTGLYDSIAAAYEQMSITYDPNYVNSVIVMTDGKNDDPGGGLTLAQLTSKLRGLYDPKKPVKIITIAMGGDSDPKELQQLAQLTRGLSYVAKTPAEMKSVFLDAYAHRHDSSG</sequence>
<proteinExistence type="predicted"/>
<dbReference type="Pfam" id="PF00092">
    <property type="entry name" value="VWA"/>
    <property type="match status" value="1"/>
</dbReference>
<evidence type="ECO:0000259" key="1">
    <source>
        <dbReference type="PROSITE" id="PS50234"/>
    </source>
</evidence>
<gene>
    <name evidence="2" type="ORF">VV02_08340</name>
</gene>
<keyword evidence="3" id="KW-1185">Reference proteome</keyword>
<dbReference type="STRING" id="571913.VV02_08340"/>
<dbReference type="EMBL" id="CP011112">
    <property type="protein sequence ID" value="AKU15859.1"/>
    <property type="molecule type" value="Genomic_DNA"/>
</dbReference>
<protein>
    <recommendedName>
        <fullName evidence="1">VWFA domain-containing protein</fullName>
    </recommendedName>
</protein>
<dbReference type="AlphaFoldDB" id="A0A0K1JGL9"/>
<dbReference type="InterPro" id="IPR002035">
    <property type="entry name" value="VWF_A"/>
</dbReference>
<dbReference type="InterPro" id="IPR036465">
    <property type="entry name" value="vWFA_dom_sf"/>
</dbReference>
<accession>A0A0K1JGL9</accession>
<dbReference type="SUPFAM" id="SSF53300">
    <property type="entry name" value="vWA-like"/>
    <property type="match status" value="1"/>
</dbReference>
<reference evidence="2 3" key="1">
    <citation type="submission" date="2015-03" db="EMBL/GenBank/DDBJ databases">
        <title>Luteipulveratus halotolerans sp. nov., a novel actinobacterium (Dermacoccaceae) from Sarawak, Malaysia.</title>
        <authorList>
            <person name="Juboi H."/>
            <person name="Basik A."/>
            <person name="Shamsul S.S."/>
            <person name="Arnold P."/>
            <person name="Schmitt E.K."/>
            <person name="Sanglier J.-J."/>
            <person name="Yeo T."/>
        </authorList>
    </citation>
    <scope>NUCLEOTIDE SEQUENCE [LARGE SCALE GENOMIC DNA]</scope>
    <source>
        <strain evidence="2 3">MN07-A0370</strain>
    </source>
</reference>